<sequence length="341" mass="38654">MKNKSQPNLRLTASELGMLWTSYINDSMAICVLKHFLAKADDKEVIPVLKFALNLSQKHVEEIAEIFKRENQPVPEGFTDNDVDTTVPRLFSDTFGLVYLQNMSRLGLMAYGATLPLSPREDTNDYFHKCIGSSADLSKKITKVMLKKGIYTRSPYVPVSEKIEYIRDQQYMNGWVGKQYPLNAVEINDVFMCELTNIFSKVLFTGYAQVAKTERAREYLKSGKKIASKHTKVFADLLTKEDLSSPQTWNSEVTESTQAPFSDKLMVYHTRALSMGGIATYGGSMSTSMRHDLIPMYGKLAAELGKYGDKGMEIMIAERWMEKPPTAADRNQLIHQRPKKQ</sequence>
<accession>A0ABY8J181</accession>
<keyword evidence="2" id="KW-1185">Reference proteome</keyword>
<dbReference type="InterPro" id="IPR012347">
    <property type="entry name" value="Ferritin-like"/>
</dbReference>
<dbReference type="Gene3D" id="1.20.1260.10">
    <property type="match status" value="2"/>
</dbReference>
<proteinExistence type="predicted"/>
<name>A0ABY8J181_9BACI</name>
<dbReference type="InterPro" id="IPR021617">
    <property type="entry name" value="DUF3231"/>
</dbReference>
<dbReference type="Proteomes" id="UP001221597">
    <property type="component" value="Chromosome"/>
</dbReference>
<evidence type="ECO:0000313" key="2">
    <source>
        <dbReference type="Proteomes" id="UP001221597"/>
    </source>
</evidence>
<dbReference type="EMBL" id="CP121671">
    <property type="protein sequence ID" value="WFT76259.1"/>
    <property type="molecule type" value="Genomic_DNA"/>
</dbReference>
<protein>
    <submittedName>
        <fullName evidence="1">DUF3231 family protein</fullName>
    </submittedName>
</protein>
<evidence type="ECO:0000313" key="1">
    <source>
        <dbReference type="EMBL" id="WFT76259.1"/>
    </source>
</evidence>
<gene>
    <name evidence="1" type="ORF">P9989_07815</name>
</gene>
<dbReference type="RefSeq" id="WP_283078213.1">
    <property type="nucleotide sequence ID" value="NZ_CP121671.1"/>
</dbReference>
<organism evidence="1 2">
    <name type="scientific">Halobacillus naozhouensis</name>
    <dbReference type="NCBI Taxonomy" id="554880"/>
    <lineage>
        <taxon>Bacteria</taxon>
        <taxon>Bacillati</taxon>
        <taxon>Bacillota</taxon>
        <taxon>Bacilli</taxon>
        <taxon>Bacillales</taxon>
        <taxon>Bacillaceae</taxon>
        <taxon>Halobacillus</taxon>
    </lineage>
</organism>
<dbReference type="Pfam" id="PF11553">
    <property type="entry name" value="DUF3231"/>
    <property type="match status" value="2"/>
</dbReference>
<reference evidence="1 2" key="1">
    <citation type="submission" date="2023-04" db="EMBL/GenBank/DDBJ databases">
        <title>Genome sequence of Halobacillus naozhouensis KACC 21980.</title>
        <authorList>
            <person name="Kim S."/>
            <person name="Heo J."/>
            <person name="Kwon S.-W."/>
        </authorList>
    </citation>
    <scope>NUCLEOTIDE SEQUENCE [LARGE SCALE GENOMIC DNA]</scope>
    <source>
        <strain evidence="1 2">KCTC 13234</strain>
    </source>
</reference>